<organism evidence="2 3">
    <name type="scientific">Pararhizobium antarcticum</name>
    <dbReference type="NCBI Taxonomy" id="1798805"/>
    <lineage>
        <taxon>Bacteria</taxon>
        <taxon>Pseudomonadati</taxon>
        <taxon>Pseudomonadota</taxon>
        <taxon>Alphaproteobacteria</taxon>
        <taxon>Hyphomicrobiales</taxon>
        <taxon>Rhizobiaceae</taxon>
        <taxon>Rhizobium/Agrobacterium group</taxon>
        <taxon>Pararhizobium</taxon>
    </lineage>
</organism>
<feature type="domain" description="Methyltransferase FkbM" evidence="1">
    <location>
        <begin position="236"/>
        <end position="389"/>
    </location>
</feature>
<comment type="caution">
    <text evidence="2">The sequence shown here is derived from an EMBL/GenBank/DDBJ whole genome shotgun (WGS) entry which is preliminary data.</text>
</comment>
<dbReference type="Pfam" id="PF05050">
    <property type="entry name" value="Methyltransf_21"/>
    <property type="match status" value="1"/>
</dbReference>
<dbReference type="Gene3D" id="3.40.50.150">
    <property type="entry name" value="Vaccinia Virus protein VP39"/>
    <property type="match status" value="1"/>
</dbReference>
<evidence type="ECO:0000313" key="3">
    <source>
        <dbReference type="Proteomes" id="UP000182661"/>
    </source>
</evidence>
<dbReference type="OrthoDB" id="5329963at2"/>
<proteinExistence type="predicted"/>
<dbReference type="InterPro" id="IPR006342">
    <property type="entry name" value="FkbM_mtfrase"/>
</dbReference>
<evidence type="ECO:0000313" key="2">
    <source>
        <dbReference type="EMBL" id="OJG00989.1"/>
    </source>
</evidence>
<dbReference type="RefSeq" id="WP_071831085.1">
    <property type="nucleotide sequence ID" value="NZ_LSRP01000002.1"/>
</dbReference>
<dbReference type="Proteomes" id="UP000182661">
    <property type="component" value="Unassembled WGS sequence"/>
</dbReference>
<keyword evidence="3" id="KW-1185">Reference proteome</keyword>
<dbReference type="InterPro" id="IPR029063">
    <property type="entry name" value="SAM-dependent_MTases_sf"/>
</dbReference>
<dbReference type="NCBIfam" id="TIGR01444">
    <property type="entry name" value="fkbM_fam"/>
    <property type="match status" value="1"/>
</dbReference>
<dbReference type="SUPFAM" id="SSF53335">
    <property type="entry name" value="S-adenosyl-L-methionine-dependent methyltransferases"/>
    <property type="match status" value="1"/>
</dbReference>
<accession>A0A657LXX7</accession>
<sequence>MARSQEHRTASASGADGTRVAHIARVFPELPDAPRASALLHDINNGICPFAAETPRQPLVLYGAGNMGRLARDHLRLVGLDFAMVIDRQADRLAADPAWQGVVLARPQDVPASVKRDSLLAVSVATSAYAPLEAELMADGWQNVVPFYDLAESFRDRHPLSNGWFAGPLDANNLAHTTDVLESWDDDTSRAHHLQFIAWRRLRQEWTFDAAPVASCVRFFIPEIVCVLRSDEVFLDAGAHHGSVVEAFVAQTDGAFSRVLALEPDAESRSHLETLVATLPSDIAGRIRTGAAALDAVARPRRFHSGLGYASQFAETGQDVVQTTTVDALKITPSFIKLHLEGGEYDALRGAMQTIHQHRPIVAVTTYHNDDGLWKTPLFMMEHFENYRFLMRLHSWCGTGAVVYAIPRERVENR</sequence>
<gene>
    <name evidence="2" type="ORF">AX760_09165</name>
</gene>
<dbReference type="EMBL" id="LSRP01000002">
    <property type="protein sequence ID" value="OJG00989.1"/>
    <property type="molecule type" value="Genomic_DNA"/>
</dbReference>
<evidence type="ECO:0000259" key="1">
    <source>
        <dbReference type="Pfam" id="PF05050"/>
    </source>
</evidence>
<name>A0A657LXX7_9HYPH</name>
<dbReference type="AlphaFoldDB" id="A0A657LXX7"/>
<protein>
    <recommendedName>
        <fullName evidence="1">Methyltransferase FkbM domain-containing protein</fullName>
    </recommendedName>
</protein>
<reference evidence="2 3" key="1">
    <citation type="submission" date="2016-02" db="EMBL/GenBank/DDBJ databases">
        <title>Genome sequencing of a beta-galactosidase producing bacteria Rhizobium sp. 59.</title>
        <authorList>
            <person name="Wang D."/>
            <person name="Kot W."/>
            <person name="Qin Y."/>
            <person name="Hansen L."/>
            <person name="Naqvi K."/>
            <person name="Rensing C."/>
        </authorList>
    </citation>
    <scope>NUCLEOTIDE SEQUENCE [LARGE SCALE GENOMIC DNA]</scope>
    <source>
        <strain evidence="2 3">59</strain>
    </source>
</reference>